<name>A0ABS2I3E8_9ACTN</name>
<dbReference type="Proteomes" id="UP000712045">
    <property type="component" value="Unassembled WGS sequence"/>
</dbReference>
<reference evidence="1 2" key="1">
    <citation type="submission" date="2021-02" db="EMBL/GenBank/DDBJ databases">
        <title>Genome Streptomyces sp. RHZ10.</title>
        <authorList>
            <person name="Besaury L."/>
        </authorList>
    </citation>
    <scope>NUCLEOTIDE SEQUENCE [LARGE SCALE GENOMIC DNA]</scope>
    <source>
        <strain evidence="1 2">RHZ10</strain>
    </source>
</reference>
<evidence type="ECO:0000313" key="1">
    <source>
        <dbReference type="EMBL" id="MBM7057163.1"/>
    </source>
</evidence>
<dbReference type="EMBL" id="JAFEUF010000170">
    <property type="protein sequence ID" value="MBM7057163.1"/>
    <property type="molecule type" value="Genomic_DNA"/>
</dbReference>
<keyword evidence="2" id="KW-1185">Reference proteome</keyword>
<comment type="caution">
    <text evidence="1">The sequence shown here is derived from an EMBL/GenBank/DDBJ whole genome shotgun (WGS) entry which is preliminary data.</text>
</comment>
<sequence>MASEKALNAPPGECRQCWLHAYDSRAQHKHLAPREDCPACVSHMGGKCPTSMIVPGKRKGWW</sequence>
<accession>A0ABS2I3E8</accession>
<gene>
    <name evidence="1" type="ORF">JS521_25700</name>
</gene>
<evidence type="ECO:0000313" key="2">
    <source>
        <dbReference type="Proteomes" id="UP000712045"/>
    </source>
</evidence>
<proteinExistence type="predicted"/>
<dbReference type="RefSeq" id="WP_205085356.1">
    <property type="nucleotide sequence ID" value="NZ_JAFEUF010000170.1"/>
</dbReference>
<protein>
    <submittedName>
        <fullName evidence="1">PRL2-8</fullName>
    </submittedName>
</protein>
<organism evidence="1 2">
    <name type="scientific">Streptomyces durocortorensis</name>
    <dbReference type="NCBI Taxonomy" id="2811104"/>
    <lineage>
        <taxon>Bacteria</taxon>
        <taxon>Bacillati</taxon>
        <taxon>Actinomycetota</taxon>
        <taxon>Actinomycetes</taxon>
        <taxon>Kitasatosporales</taxon>
        <taxon>Streptomycetaceae</taxon>
        <taxon>Streptomyces</taxon>
    </lineage>
</organism>